<feature type="transmembrane region" description="Helical" evidence="1">
    <location>
        <begin position="171"/>
        <end position="195"/>
    </location>
</feature>
<comment type="caution">
    <text evidence="2">The sequence shown here is derived from an EMBL/GenBank/DDBJ whole genome shotgun (WGS) entry which is preliminary data.</text>
</comment>
<feature type="transmembrane region" description="Helical" evidence="1">
    <location>
        <begin position="20"/>
        <end position="42"/>
    </location>
</feature>
<dbReference type="OrthoDB" id="4127210at2759"/>
<evidence type="ECO:0000313" key="3">
    <source>
        <dbReference type="Proteomes" id="UP000094526"/>
    </source>
</evidence>
<reference evidence="3" key="1">
    <citation type="submission" date="2015-07" db="EMBL/GenBank/DDBJ databases">
        <authorList>
            <person name="Teixeira M.M."/>
            <person name="Souza R.C."/>
            <person name="Almeida L.G."/>
            <person name="Vicente V.A."/>
            <person name="de Hoog S."/>
            <person name="Bocca A.L."/>
            <person name="de Almeida S.R."/>
            <person name="Vasconcelos A.T."/>
            <person name="Felipe M.S."/>
        </authorList>
    </citation>
    <scope>NUCLEOTIDE SEQUENCE [LARGE SCALE GENOMIC DNA]</scope>
    <source>
        <strain evidence="3">KSF</strain>
    </source>
</reference>
<evidence type="ECO:0000313" key="2">
    <source>
        <dbReference type="EMBL" id="OCT53945.1"/>
    </source>
</evidence>
<keyword evidence="1" id="KW-0472">Membrane</keyword>
<proteinExistence type="predicted"/>
<keyword evidence="3" id="KW-1185">Reference proteome</keyword>
<feature type="transmembrane region" description="Helical" evidence="1">
    <location>
        <begin position="202"/>
        <end position="222"/>
    </location>
</feature>
<evidence type="ECO:0000256" key="1">
    <source>
        <dbReference type="SAM" id="Phobius"/>
    </source>
</evidence>
<accession>A0A1C1CZK6</accession>
<dbReference type="VEuPathDB" id="FungiDB:G647_00855"/>
<organism evidence="2 3">
    <name type="scientific">Cladophialophora carrionii</name>
    <dbReference type="NCBI Taxonomy" id="86049"/>
    <lineage>
        <taxon>Eukaryota</taxon>
        <taxon>Fungi</taxon>
        <taxon>Dikarya</taxon>
        <taxon>Ascomycota</taxon>
        <taxon>Pezizomycotina</taxon>
        <taxon>Eurotiomycetes</taxon>
        <taxon>Chaetothyriomycetidae</taxon>
        <taxon>Chaetothyriales</taxon>
        <taxon>Herpotrichiellaceae</taxon>
        <taxon>Cladophialophora</taxon>
    </lineage>
</organism>
<feature type="transmembrane region" description="Helical" evidence="1">
    <location>
        <begin position="125"/>
        <end position="151"/>
    </location>
</feature>
<gene>
    <name evidence="2" type="ORF">CLCR_10382</name>
</gene>
<keyword evidence="1" id="KW-0812">Transmembrane</keyword>
<keyword evidence="1" id="KW-1133">Transmembrane helix</keyword>
<feature type="transmembrane region" description="Helical" evidence="1">
    <location>
        <begin position="302"/>
        <end position="324"/>
    </location>
</feature>
<dbReference type="VEuPathDB" id="FungiDB:CLCR_10382"/>
<sequence length="380" mass="42310">MLTAKQNYGPGTKQPFGKRVFFALPFLVLSFLAHRIFSYILAQPAFHSTVTKSLALGQLEFNGQVWKLPTQLSPFALLVTAFSPSTLDIDPVQKLQAVSFIVDLSPLWLIYILEAHRRANEFKITFTLPLLYGVAFKLRGIGIVGPIWFFAHYVQSPIADYAAKDWRLVNVAAAKTAGVAVFLAFTMPTLAMYYLPNPTHRLVVNAIWQAFPVLSILLHYVLRKTIVKDTTRHDRIYHVEADMPYIRIAVWSFASISALVFNAARYTSSTSLTTIYFPDRILLKSAISSGDGTLDLISGMRLFLQVDEIVCFGAAFLWLAYLIGDLKEAEMTSVSWAKVVALAAAGTYLIGPGAVILLSWWWRENILATKHAKGSVGPET</sequence>
<dbReference type="AlphaFoldDB" id="A0A1C1CZK6"/>
<feature type="transmembrane region" description="Helical" evidence="1">
    <location>
        <begin position="336"/>
        <end position="362"/>
    </location>
</feature>
<dbReference type="EMBL" id="LGRB01000008">
    <property type="protein sequence ID" value="OCT53945.1"/>
    <property type="molecule type" value="Genomic_DNA"/>
</dbReference>
<dbReference type="eggNOG" id="KOG2614">
    <property type="taxonomic scope" value="Eukaryota"/>
</dbReference>
<dbReference type="Proteomes" id="UP000094526">
    <property type="component" value="Unassembled WGS sequence"/>
</dbReference>
<protein>
    <submittedName>
        <fullName evidence="2">Uncharacterized protein</fullName>
    </submittedName>
</protein>
<name>A0A1C1CZK6_9EURO</name>